<organism evidence="2 3">
    <name type="scientific">Galemys pyrenaicus</name>
    <name type="common">Iberian desman</name>
    <name type="synonym">Pyrenean desman</name>
    <dbReference type="NCBI Taxonomy" id="202257"/>
    <lineage>
        <taxon>Eukaryota</taxon>
        <taxon>Metazoa</taxon>
        <taxon>Chordata</taxon>
        <taxon>Craniata</taxon>
        <taxon>Vertebrata</taxon>
        <taxon>Euteleostomi</taxon>
        <taxon>Mammalia</taxon>
        <taxon>Eutheria</taxon>
        <taxon>Laurasiatheria</taxon>
        <taxon>Eulipotyphla</taxon>
        <taxon>Talpidae</taxon>
        <taxon>Galemys</taxon>
    </lineage>
</organism>
<evidence type="ECO:0000313" key="3">
    <source>
        <dbReference type="Proteomes" id="UP000700334"/>
    </source>
</evidence>
<sequence>MLEKLPKEGRSIQAHCRFDESVTPPPLASHSQQLAHRPQHLAQRPQDLPGVAPPAGHRRIYKLSPHLGCSLTCLSNLGTGRWAGVHDKPPHLGKQEVPRGLSTQVFGVCPATLVQLVVEGSEA</sequence>
<dbReference type="EMBL" id="JAGFMF010011638">
    <property type="protein sequence ID" value="KAG8518242.1"/>
    <property type="molecule type" value="Genomic_DNA"/>
</dbReference>
<comment type="caution">
    <text evidence="2">The sequence shown here is derived from an EMBL/GenBank/DDBJ whole genome shotgun (WGS) entry which is preliminary data.</text>
</comment>
<feature type="region of interest" description="Disordered" evidence="1">
    <location>
        <begin position="14"/>
        <end position="57"/>
    </location>
</feature>
<dbReference type="Proteomes" id="UP000700334">
    <property type="component" value="Unassembled WGS sequence"/>
</dbReference>
<keyword evidence="3" id="KW-1185">Reference proteome</keyword>
<gene>
    <name evidence="2" type="ORF">J0S82_005429</name>
</gene>
<evidence type="ECO:0000313" key="2">
    <source>
        <dbReference type="EMBL" id="KAG8518242.1"/>
    </source>
</evidence>
<name>A0A8J6DQP9_GALPY</name>
<evidence type="ECO:0000256" key="1">
    <source>
        <dbReference type="SAM" id="MobiDB-lite"/>
    </source>
</evidence>
<dbReference type="AlphaFoldDB" id="A0A8J6DQP9"/>
<proteinExistence type="predicted"/>
<reference evidence="2" key="1">
    <citation type="journal article" date="2021" name="Evol. Appl.">
        <title>The genome of the Pyrenean desman and the effects of bottlenecks and inbreeding on the genomic landscape of an endangered species.</title>
        <authorList>
            <person name="Escoda L."/>
            <person name="Castresana J."/>
        </authorList>
    </citation>
    <scope>NUCLEOTIDE SEQUENCE</scope>
    <source>
        <strain evidence="2">IBE-C5619</strain>
    </source>
</reference>
<accession>A0A8J6DQP9</accession>
<protein>
    <submittedName>
        <fullName evidence="2">Uncharacterized protein</fullName>
    </submittedName>
</protein>